<gene>
    <name evidence="1" type="ORF">HP552_15950</name>
</gene>
<dbReference type="SUPFAM" id="SSF109854">
    <property type="entry name" value="DinB/YfiT-like putative metalloenzymes"/>
    <property type="match status" value="1"/>
</dbReference>
<proteinExistence type="predicted"/>
<sequence>MVELIQDVMEDMDKQLDRIKTSLNRLSDEQIWTKLQPGMNSAGNYCLHLAGNEYQNLVTGIGAKPLIRERSLEFEMTGGLTRDQLIAKLQYVRSESKSILSGLGENDLSREVTIPYELADWNRMNRSEDEVQDAKEHKIVRAILIKVAAHYGYHTGQIVLLSKILQPTDEHLTGLYH</sequence>
<keyword evidence="2" id="KW-1185">Reference proteome</keyword>
<evidence type="ECO:0000313" key="2">
    <source>
        <dbReference type="Proteomes" id="UP000526125"/>
    </source>
</evidence>
<organism evidence="1 2">
    <name type="scientific">Paenibacillus xylanilyticus</name>
    <dbReference type="NCBI Taxonomy" id="248903"/>
    <lineage>
        <taxon>Bacteria</taxon>
        <taxon>Bacillati</taxon>
        <taxon>Bacillota</taxon>
        <taxon>Bacilli</taxon>
        <taxon>Bacillales</taxon>
        <taxon>Paenibacillaceae</taxon>
        <taxon>Paenibacillus</taxon>
    </lineage>
</organism>
<protein>
    <submittedName>
        <fullName evidence="1">DUF1572 family protein</fullName>
    </submittedName>
</protein>
<dbReference type="RefSeq" id="WP_175396393.1">
    <property type="nucleotide sequence ID" value="NZ_JABMCB010000185.1"/>
</dbReference>
<dbReference type="EMBL" id="JABMCB010000185">
    <property type="protein sequence ID" value="NUU76721.1"/>
    <property type="molecule type" value="Genomic_DNA"/>
</dbReference>
<dbReference type="Proteomes" id="UP000526125">
    <property type="component" value="Unassembled WGS sequence"/>
</dbReference>
<dbReference type="InterPro" id="IPR011466">
    <property type="entry name" value="DUF1572"/>
</dbReference>
<dbReference type="InterPro" id="IPR034660">
    <property type="entry name" value="DinB/YfiT-like"/>
</dbReference>
<name>A0A7Y6EVH9_9BACL</name>
<accession>A0A7Y6EVH9</accession>
<dbReference type="Pfam" id="PF07609">
    <property type="entry name" value="DUF1572"/>
    <property type="match status" value="1"/>
</dbReference>
<comment type="caution">
    <text evidence="1">The sequence shown here is derived from an EMBL/GenBank/DDBJ whole genome shotgun (WGS) entry which is preliminary data.</text>
</comment>
<dbReference type="AlphaFoldDB" id="A0A7Y6EVH9"/>
<evidence type="ECO:0000313" key="1">
    <source>
        <dbReference type="EMBL" id="NUU76721.1"/>
    </source>
</evidence>
<reference evidence="1 2" key="1">
    <citation type="submission" date="2020-05" db="EMBL/GenBank/DDBJ databases">
        <title>Genome Sequencing of Type Strains.</title>
        <authorList>
            <person name="Lemaire J.F."/>
            <person name="Inderbitzin P."/>
            <person name="Gregorio O.A."/>
            <person name="Collins S.B."/>
            <person name="Wespe N."/>
            <person name="Knight-Connoni V."/>
        </authorList>
    </citation>
    <scope>NUCLEOTIDE SEQUENCE [LARGE SCALE GENOMIC DNA]</scope>
    <source>
        <strain evidence="1 2">LMG 21957</strain>
    </source>
</reference>
<dbReference type="Gene3D" id="1.20.120.450">
    <property type="entry name" value="dinb family like domain"/>
    <property type="match status" value="1"/>
</dbReference>